<dbReference type="SMART" id="SM00355">
    <property type="entry name" value="ZnF_C2H2"/>
    <property type="match status" value="5"/>
</dbReference>
<sequence>MLRQPITARVPYKKASAAPLSGGSTVEAQHPSVRLCLTVYTVVSIYAAVSSPRLHPEDRPPVEMDEPNSGQNGHGLSSYPYQPNPEMRVQDFYLSQVDPFSLVQPLPPSTILPSELEAAPQPAPRSDYDGTQELGDSTYGTNSGGKQWQPPSQSLYDGTVSSMSTVGALAAGMSRLQVPYAQSEAGVHPRQPGGRQKRRRLSRPLTADTQISTAGPGAVNDAHSTGVASSHGEDILAHKHINTHIKPFKCSSPLCKQYTRGFATTSDLERHENTHTDSRNLSQSYVCKHGKCRTKEKLWKRWDNLKTHIRDVHSITQVSKEDYLKKHNRTHDQDLAGMVPAASPIVPGGSILEDINNEIMVTGGSNTSFQYPLPQTEPQTNTKQYIDELSQIVKNTSQRRTVPSLEMPHPGNSSTTTTAPLVHYATPSSLFNNQEQTGLYLASFQQLGTYSGNFNMLPDAGRSIQNKSVEGAGGDIYGSGIINISDDDDPPDDQNETISHPKSPTSHRVSFAEPPSTAIDEPQAAHNDEDDDKDGKDDGNEEEIELGVPNEDISQPVLRPGTTPTTDVEQLLHNIKNYSSQDMKKFLEGINQMDALKSLGYEIRAPAQSSTHSHSVRSAQTGPSEVGDGKMHQCRTHGCGASFLSSSGLKKHETRHMRPFGCTHGCKADDKPRTFGSKNDWKRHEESVHFSKDLPIMTWKCDETTEDNAACGKVYQTSSLFQRHLIEHHGVKDKNKKMMERMAKNRFIPAKEASYWCGFCRLTLTDPTDTPVAAAAAAAAAAATSASSSTASTASAASTAPTILYSLLMTSRFNHIDNHFAGRNCLQTSIDQWVTKVQHQERVEALRLTSQYQPGPSRPAGSRKRPAPREQPDSHDSAHEDKPKTTNVYWICCRCGGMSARINSDSCNDCGVRVCVNCEEFERDPGP</sequence>
<evidence type="ECO:0000256" key="12">
    <source>
        <dbReference type="SAM" id="MobiDB-lite"/>
    </source>
</evidence>
<dbReference type="VEuPathDB" id="FungiDB:F503_00076"/>
<evidence type="ECO:0000259" key="13">
    <source>
        <dbReference type="PROSITE" id="PS50157"/>
    </source>
</evidence>
<dbReference type="Gene3D" id="3.30.160.60">
    <property type="entry name" value="Classic Zinc Finger"/>
    <property type="match status" value="2"/>
</dbReference>
<dbReference type="GO" id="GO:0000981">
    <property type="term" value="F:DNA-binding transcription factor activity, RNA polymerase II-specific"/>
    <property type="evidence" value="ECO:0007669"/>
    <property type="project" value="TreeGrafter"/>
</dbReference>
<dbReference type="PANTHER" id="PTHR14003:SF24">
    <property type="entry name" value="ZINC FINGER PROTEIN 410"/>
    <property type="match status" value="1"/>
</dbReference>
<evidence type="ECO:0000256" key="9">
    <source>
        <dbReference type="ARBA" id="ARBA00023163"/>
    </source>
</evidence>
<feature type="region of interest" description="Disordered" evidence="12">
    <location>
        <begin position="478"/>
        <end position="565"/>
    </location>
</feature>
<gene>
    <name evidence="14" type="ORF">F503_00076</name>
</gene>
<keyword evidence="8" id="KW-0010">Activator</keyword>
<feature type="region of interest" description="Disordered" evidence="12">
    <location>
        <begin position="606"/>
        <end position="631"/>
    </location>
</feature>
<dbReference type="PANTHER" id="PTHR14003">
    <property type="entry name" value="TRANSCRIPTIONAL REPRESSOR PROTEIN YY"/>
    <property type="match status" value="1"/>
</dbReference>
<evidence type="ECO:0000256" key="8">
    <source>
        <dbReference type="ARBA" id="ARBA00023159"/>
    </source>
</evidence>
<evidence type="ECO:0000256" key="5">
    <source>
        <dbReference type="ARBA" id="ARBA00022833"/>
    </source>
</evidence>
<reference evidence="14 15" key="1">
    <citation type="journal article" date="2013" name="BMC Genomics">
        <title>The genome and transcriptome of the pine saprophyte Ophiostoma piceae, and a comparison with the bark beetle-associated pine pathogen Grosmannia clavigera.</title>
        <authorList>
            <person name="Haridas S."/>
            <person name="Wang Y."/>
            <person name="Lim L."/>
            <person name="Massoumi Alamouti S."/>
            <person name="Jackman S."/>
            <person name="Docking R."/>
            <person name="Robertson G."/>
            <person name="Birol I."/>
            <person name="Bohlmann J."/>
            <person name="Breuil C."/>
        </authorList>
    </citation>
    <scope>NUCLEOTIDE SEQUENCE [LARGE SCALE GENOMIC DNA]</scope>
    <source>
        <strain evidence="14 15">UAMH 11346</strain>
    </source>
</reference>
<keyword evidence="4 11" id="KW-0863">Zinc-finger</keyword>
<feature type="domain" description="C2H2-type" evidence="13">
    <location>
        <begin position="632"/>
        <end position="656"/>
    </location>
</feature>
<comment type="subcellular location">
    <subcellularLocation>
        <location evidence="1">Nucleus</location>
    </subcellularLocation>
</comment>
<feature type="domain" description="C2H2-type" evidence="13">
    <location>
        <begin position="248"/>
        <end position="280"/>
    </location>
</feature>
<evidence type="ECO:0000256" key="1">
    <source>
        <dbReference type="ARBA" id="ARBA00004123"/>
    </source>
</evidence>
<feature type="compositionally biased region" description="Basic and acidic residues" evidence="12">
    <location>
        <begin position="867"/>
        <end position="882"/>
    </location>
</feature>
<dbReference type="GO" id="GO:0000785">
    <property type="term" value="C:chromatin"/>
    <property type="evidence" value="ECO:0007669"/>
    <property type="project" value="TreeGrafter"/>
</dbReference>
<evidence type="ECO:0000256" key="11">
    <source>
        <dbReference type="PROSITE-ProRule" id="PRU00042"/>
    </source>
</evidence>
<dbReference type="OrthoDB" id="5245376at2759"/>
<feature type="region of interest" description="Disordered" evidence="12">
    <location>
        <begin position="846"/>
        <end position="882"/>
    </location>
</feature>
<evidence type="ECO:0000256" key="2">
    <source>
        <dbReference type="ARBA" id="ARBA00022723"/>
    </source>
</evidence>
<evidence type="ECO:0000313" key="15">
    <source>
        <dbReference type="Proteomes" id="UP000016923"/>
    </source>
</evidence>
<feature type="region of interest" description="Disordered" evidence="12">
    <location>
        <begin position="105"/>
        <end position="156"/>
    </location>
</feature>
<accession>S3BWK1</accession>
<keyword evidence="2" id="KW-0479">Metal-binding</keyword>
<dbReference type="InterPro" id="IPR036236">
    <property type="entry name" value="Znf_C2H2_sf"/>
</dbReference>
<feature type="compositionally biased region" description="Polar residues" evidence="12">
    <location>
        <begin position="134"/>
        <end position="156"/>
    </location>
</feature>
<keyword evidence="15" id="KW-1185">Reference proteome</keyword>
<feature type="region of interest" description="Disordered" evidence="12">
    <location>
        <begin position="53"/>
        <end position="82"/>
    </location>
</feature>
<keyword evidence="7" id="KW-0238">DNA-binding</keyword>
<evidence type="ECO:0000256" key="6">
    <source>
        <dbReference type="ARBA" id="ARBA00023015"/>
    </source>
</evidence>
<dbReference type="PROSITE" id="PS50157">
    <property type="entry name" value="ZINC_FINGER_C2H2_2"/>
    <property type="match status" value="3"/>
</dbReference>
<dbReference type="GO" id="GO:0008270">
    <property type="term" value="F:zinc ion binding"/>
    <property type="evidence" value="ECO:0007669"/>
    <property type="project" value="UniProtKB-KW"/>
</dbReference>
<keyword evidence="6" id="KW-0805">Transcription regulation</keyword>
<organism evidence="14 15">
    <name type="scientific">Ophiostoma piceae (strain UAMH 11346)</name>
    <name type="common">Sap stain fungus</name>
    <dbReference type="NCBI Taxonomy" id="1262450"/>
    <lineage>
        <taxon>Eukaryota</taxon>
        <taxon>Fungi</taxon>
        <taxon>Dikarya</taxon>
        <taxon>Ascomycota</taxon>
        <taxon>Pezizomycotina</taxon>
        <taxon>Sordariomycetes</taxon>
        <taxon>Sordariomycetidae</taxon>
        <taxon>Ophiostomatales</taxon>
        <taxon>Ophiostomataceae</taxon>
        <taxon>Ophiostoma</taxon>
    </lineage>
</organism>
<keyword evidence="5" id="KW-0862">Zinc</keyword>
<evidence type="ECO:0000256" key="10">
    <source>
        <dbReference type="ARBA" id="ARBA00023242"/>
    </source>
</evidence>
<feature type="compositionally biased region" description="Polar residues" evidence="12">
    <location>
        <begin position="607"/>
        <end position="623"/>
    </location>
</feature>
<proteinExistence type="predicted"/>
<feature type="region of interest" description="Disordered" evidence="12">
    <location>
        <begin position="182"/>
        <end position="230"/>
    </location>
</feature>
<dbReference type="GO" id="GO:0005667">
    <property type="term" value="C:transcription regulator complex"/>
    <property type="evidence" value="ECO:0007669"/>
    <property type="project" value="TreeGrafter"/>
</dbReference>
<keyword evidence="9" id="KW-0804">Transcription</keyword>
<protein>
    <submittedName>
        <fullName evidence="14">Zinc c2h2 finger domain containing protein</fullName>
    </submittedName>
</protein>
<dbReference type="GO" id="GO:0000978">
    <property type="term" value="F:RNA polymerase II cis-regulatory region sequence-specific DNA binding"/>
    <property type="evidence" value="ECO:0007669"/>
    <property type="project" value="TreeGrafter"/>
</dbReference>
<dbReference type="SUPFAM" id="SSF57667">
    <property type="entry name" value="beta-beta-alpha zinc fingers"/>
    <property type="match status" value="1"/>
</dbReference>
<dbReference type="Proteomes" id="UP000016923">
    <property type="component" value="Unassembled WGS sequence"/>
</dbReference>
<dbReference type="HOGENOM" id="CLU_315242_0_0_1"/>
<dbReference type="STRING" id="1262450.S3BWK1"/>
<dbReference type="InterPro" id="IPR013087">
    <property type="entry name" value="Znf_C2H2_type"/>
</dbReference>
<evidence type="ECO:0000256" key="4">
    <source>
        <dbReference type="ARBA" id="ARBA00022771"/>
    </source>
</evidence>
<evidence type="ECO:0000256" key="7">
    <source>
        <dbReference type="ARBA" id="ARBA00023125"/>
    </source>
</evidence>
<feature type="domain" description="C2H2-type" evidence="13">
    <location>
        <begin position="699"/>
        <end position="733"/>
    </location>
</feature>
<keyword evidence="10" id="KW-0539">Nucleus</keyword>
<feature type="compositionally biased region" description="Acidic residues" evidence="12">
    <location>
        <begin position="485"/>
        <end position="495"/>
    </location>
</feature>
<evidence type="ECO:0000256" key="3">
    <source>
        <dbReference type="ARBA" id="ARBA00022737"/>
    </source>
</evidence>
<feature type="compositionally biased region" description="Polar residues" evidence="12">
    <location>
        <begin position="68"/>
        <end position="81"/>
    </location>
</feature>
<dbReference type="AlphaFoldDB" id="S3BWK1"/>
<name>S3BWK1_OPHP1</name>
<feature type="compositionally biased region" description="Polar residues" evidence="12">
    <location>
        <begin position="496"/>
        <end position="508"/>
    </location>
</feature>
<dbReference type="PROSITE" id="PS00028">
    <property type="entry name" value="ZINC_FINGER_C2H2_1"/>
    <property type="match status" value="1"/>
</dbReference>
<evidence type="ECO:0000313" key="14">
    <source>
        <dbReference type="EMBL" id="EPE04922.1"/>
    </source>
</evidence>
<dbReference type="EMBL" id="KE148158">
    <property type="protein sequence ID" value="EPE04922.1"/>
    <property type="molecule type" value="Genomic_DNA"/>
</dbReference>
<dbReference type="eggNOG" id="ENOG502S2SN">
    <property type="taxonomic scope" value="Eukaryota"/>
</dbReference>
<keyword evidence="3" id="KW-0677">Repeat</keyword>